<feature type="non-terminal residue" evidence="1">
    <location>
        <position position="1"/>
    </location>
</feature>
<evidence type="ECO:0000313" key="2">
    <source>
        <dbReference type="Proteomes" id="UP001159428"/>
    </source>
</evidence>
<accession>A0AAU9W5W9</accession>
<protein>
    <submittedName>
        <fullName evidence="1">Uncharacterized protein</fullName>
    </submittedName>
</protein>
<keyword evidence="2" id="KW-1185">Reference proteome</keyword>
<reference evidence="1 2" key="1">
    <citation type="submission" date="2022-05" db="EMBL/GenBank/DDBJ databases">
        <authorList>
            <consortium name="Genoscope - CEA"/>
            <person name="William W."/>
        </authorList>
    </citation>
    <scope>NUCLEOTIDE SEQUENCE [LARGE SCALE GENOMIC DNA]</scope>
</reference>
<evidence type="ECO:0000313" key="1">
    <source>
        <dbReference type="EMBL" id="CAH3044745.1"/>
    </source>
</evidence>
<dbReference type="Proteomes" id="UP001159428">
    <property type="component" value="Unassembled WGS sequence"/>
</dbReference>
<comment type="caution">
    <text evidence="1">The sequence shown here is derived from an EMBL/GenBank/DDBJ whole genome shotgun (WGS) entry which is preliminary data.</text>
</comment>
<gene>
    <name evidence="1" type="ORF">PMEA_00031363</name>
</gene>
<dbReference type="AlphaFoldDB" id="A0AAU9W5W9"/>
<name>A0AAU9W5W9_9CNID</name>
<dbReference type="EMBL" id="CALNXJ010000007">
    <property type="protein sequence ID" value="CAH3044745.1"/>
    <property type="molecule type" value="Genomic_DNA"/>
</dbReference>
<proteinExistence type="predicted"/>
<sequence>STLFNAETSELFSQLLGLKFDQKFAAFKRDLDEKEAITQSQLKKLKTESKASSSFNFKAKKVQYRFNSSLLDAIDGAVKTISKGNLSAANSELKRVKILITKRNKLIHFAYKSLAGWTVVEALVKIRERKRRNVSSRPNPTTTLNSARLHLLDHPLAVLFLLISLLFCMESFRGRQPQKADKRFSCGQRGHWANSSSCPNRFRGTIPAVTSSKNTN</sequence>
<organism evidence="1 2">
    <name type="scientific">Pocillopora meandrina</name>
    <dbReference type="NCBI Taxonomy" id="46732"/>
    <lineage>
        <taxon>Eukaryota</taxon>
        <taxon>Metazoa</taxon>
        <taxon>Cnidaria</taxon>
        <taxon>Anthozoa</taxon>
        <taxon>Hexacorallia</taxon>
        <taxon>Scleractinia</taxon>
        <taxon>Astrocoeniina</taxon>
        <taxon>Pocilloporidae</taxon>
        <taxon>Pocillopora</taxon>
    </lineage>
</organism>